<feature type="compositionally biased region" description="Low complexity" evidence="1">
    <location>
        <begin position="216"/>
        <end position="225"/>
    </location>
</feature>
<feature type="signal peptide" evidence="2">
    <location>
        <begin position="1"/>
        <end position="17"/>
    </location>
</feature>
<feature type="compositionally biased region" description="Gly residues" evidence="1">
    <location>
        <begin position="195"/>
        <end position="215"/>
    </location>
</feature>
<feature type="chain" id="PRO_5044286850" description="Autophagy protein 5" evidence="2">
    <location>
        <begin position="18"/>
        <end position="440"/>
    </location>
</feature>
<dbReference type="AlphaFoldDB" id="A0AB34ID37"/>
<comment type="caution">
    <text evidence="3">The sequence shown here is derived from an EMBL/GenBank/DDBJ whole genome shotgun (WGS) entry which is preliminary data.</text>
</comment>
<accession>A0AB34ID37</accession>
<evidence type="ECO:0000256" key="1">
    <source>
        <dbReference type="SAM" id="MobiDB-lite"/>
    </source>
</evidence>
<dbReference type="Proteomes" id="UP001515480">
    <property type="component" value="Unassembled WGS sequence"/>
</dbReference>
<dbReference type="InterPro" id="IPR009858">
    <property type="entry name" value="DUF1415"/>
</dbReference>
<feature type="region of interest" description="Disordered" evidence="1">
    <location>
        <begin position="151"/>
        <end position="238"/>
    </location>
</feature>
<dbReference type="Pfam" id="PF07209">
    <property type="entry name" value="DUF1415"/>
    <property type="match status" value="1"/>
</dbReference>
<evidence type="ECO:0008006" key="5">
    <source>
        <dbReference type="Google" id="ProtNLM"/>
    </source>
</evidence>
<organism evidence="3 4">
    <name type="scientific">Prymnesium parvum</name>
    <name type="common">Toxic golden alga</name>
    <dbReference type="NCBI Taxonomy" id="97485"/>
    <lineage>
        <taxon>Eukaryota</taxon>
        <taxon>Haptista</taxon>
        <taxon>Haptophyta</taxon>
        <taxon>Prymnesiophyceae</taxon>
        <taxon>Prymnesiales</taxon>
        <taxon>Prymnesiaceae</taxon>
        <taxon>Prymnesium</taxon>
    </lineage>
</organism>
<gene>
    <name evidence="3" type="ORF">AB1Y20_014789</name>
</gene>
<feature type="compositionally biased region" description="Low complexity" evidence="1">
    <location>
        <begin position="161"/>
        <end position="179"/>
    </location>
</feature>
<keyword evidence="2" id="KW-0732">Signal</keyword>
<sequence length="440" mass="46023">MAGVLAFVAAAPLAALHAPLPPRTAVHACDAPSERFARWLRLSPAAAASLHPSSSASLAGALAELWVQIAHEAEAQPRRLTLVFFPHAAPLRSLATMRALERHLRTCGECCAAFGHSLSARSLHPEDEEQAYRAPYPAFALAYRRGPLEARVRPPEQGEPAEGTSLGGEEASLGGEEASLGGGRTPLGGEEASLGGEGTPLGGGGNAQGNGGDPVDGGAAPPDSGSTPSEGGPLPPEERVAPLEARGAAEWWEPLDAGSAAAPWDEARQALEALVAAPSAARAAGVSEAAVLSQTAQWFALQFARVHRVLGARQRRTVLPAAAPAEQAYCLLWREAAFLLGEDIPSRGGGVAPSAFVHPADPVSSLLVLPSLAEVKDFKRFVSSISLALATLRLDEQLQMSAFHPRDTYQFVTADDGSRQWNMTLPYPILHLVRKAAPSK</sequence>
<evidence type="ECO:0000313" key="4">
    <source>
        <dbReference type="Proteomes" id="UP001515480"/>
    </source>
</evidence>
<keyword evidence="4" id="KW-1185">Reference proteome</keyword>
<dbReference type="EMBL" id="JBGBPQ010000030">
    <property type="protein sequence ID" value="KAL1496172.1"/>
    <property type="molecule type" value="Genomic_DNA"/>
</dbReference>
<evidence type="ECO:0000313" key="3">
    <source>
        <dbReference type="EMBL" id="KAL1496172.1"/>
    </source>
</evidence>
<name>A0AB34ID37_PRYPA</name>
<reference evidence="3 4" key="1">
    <citation type="journal article" date="2024" name="Science">
        <title>Giant polyketide synthase enzymes in the biosynthesis of giant marine polyether toxins.</title>
        <authorList>
            <person name="Fallon T.R."/>
            <person name="Shende V.V."/>
            <person name="Wierzbicki I.H."/>
            <person name="Pendleton A.L."/>
            <person name="Watervoot N.F."/>
            <person name="Auber R.P."/>
            <person name="Gonzalez D.J."/>
            <person name="Wisecaver J.H."/>
            <person name="Moore B.S."/>
        </authorList>
    </citation>
    <scope>NUCLEOTIDE SEQUENCE [LARGE SCALE GENOMIC DNA]</scope>
    <source>
        <strain evidence="3 4">12B1</strain>
    </source>
</reference>
<evidence type="ECO:0000256" key="2">
    <source>
        <dbReference type="SAM" id="SignalP"/>
    </source>
</evidence>
<proteinExistence type="predicted"/>
<protein>
    <recommendedName>
        <fullName evidence="5">Autophagy protein 5</fullName>
    </recommendedName>
</protein>